<evidence type="ECO:0000313" key="1">
    <source>
        <dbReference type="EMBL" id="KOY17756.1"/>
    </source>
</evidence>
<dbReference type="PATRIC" id="fig|1705561.3.peg.432"/>
<reference evidence="1 2" key="1">
    <citation type="submission" date="2015-08" db="EMBL/GenBank/DDBJ databases">
        <title>Draft genome sequence of cellulolytic and xylanolytic Paenibacillus sp. A59, isolated from a decaying forest soil from Patagonia, Argentina.</title>
        <authorList>
            <person name="Ghio S."/>
            <person name="Caceres A.M."/>
            <person name="Talia P."/>
            <person name="Grasso D."/>
            <person name="Campos E."/>
        </authorList>
    </citation>
    <scope>NUCLEOTIDE SEQUENCE [LARGE SCALE GENOMIC DNA]</scope>
    <source>
        <strain evidence="1 2">A59</strain>
    </source>
</reference>
<accession>A0A0M9BT18</accession>
<organism evidence="1 2">
    <name type="scientific">Paenibacillus xylanivorans</name>
    <dbReference type="NCBI Taxonomy" id="1705561"/>
    <lineage>
        <taxon>Bacteria</taxon>
        <taxon>Bacillati</taxon>
        <taxon>Bacillota</taxon>
        <taxon>Bacilli</taxon>
        <taxon>Bacillales</taxon>
        <taxon>Paenibacillaceae</taxon>
        <taxon>Paenibacillus</taxon>
    </lineage>
</organism>
<protein>
    <submittedName>
        <fullName evidence="1">Uncharacterized protein</fullName>
    </submittedName>
</protein>
<comment type="caution">
    <text evidence="1">The sequence shown here is derived from an EMBL/GenBank/DDBJ whole genome shotgun (WGS) entry which is preliminary data.</text>
</comment>
<dbReference type="InterPro" id="IPR045527">
    <property type="entry name" value="DUF6470"/>
</dbReference>
<gene>
    <name evidence="1" type="ORF">AMS66_03845</name>
</gene>
<dbReference type="Proteomes" id="UP000037688">
    <property type="component" value="Unassembled WGS sequence"/>
</dbReference>
<dbReference type="AlphaFoldDB" id="A0A0M9BT18"/>
<dbReference type="EMBL" id="LITU01000034">
    <property type="protein sequence ID" value="KOY17756.1"/>
    <property type="molecule type" value="Genomic_DNA"/>
</dbReference>
<sequence length="189" mass="21187">MKTLPVVQIRTTPSILNIDADPGQYSIRQPKAEVQLNTRPAKLTVESHPITLHVDQSKAFSAYNGGNMIDMNARIYSGIQQQFLQNMAERVQQGNQLAAIHKPGNTIANIVGMNWQPQPFPETRTPASFDNVDTRVDTRPPDINFQPAVSEMNVIVNKPEIEYQRGKLDIYVKQYASVQYTPPDIDVGL</sequence>
<dbReference type="RefSeq" id="WP_053779530.1">
    <property type="nucleotide sequence ID" value="NZ_LITU01000034.1"/>
</dbReference>
<evidence type="ECO:0000313" key="2">
    <source>
        <dbReference type="Proteomes" id="UP000037688"/>
    </source>
</evidence>
<dbReference type="Pfam" id="PF20074">
    <property type="entry name" value="DUF6470"/>
    <property type="match status" value="1"/>
</dbReference>
<name>A0A0M9BT18_9BACL</name>
<proteinExistence type="predicted"/>
<keyword evidence="2" id="KW-1185">Reference proteome</keyword>
<dbReference type="OrthoDB" id="2112831at2"/>